<feature type="region of interest" description="Disordered" evidence="1">
    <location>
        <begin position="164"/>
        <end position="205"/>
    </location>
</feature>
<sequence length="411" mass="45125">MTHVHVQRVWLTLSATARCRTSVTTIYKLRAKGGVVVVERALNQRKVLHRLPEIARVVTRRFLHTINSSRKSQAKIGINLFPALVSKRTDARTDVRTSVWCERVDSGELQVDRQVSGQRRGGDADRSDSSAAWLASASLAVAVASRSSERSRSSSSSWMRRLSAATSDSACTQRGSANARPRRALGPRSRAGVSAQTAAESTRNTYRCTQKRARSIETCNNRAFDQRAAADGDRAGRSRMTHADAPAPAPTPFKETSILFYRSDESSASKLKSLEKYRWKLSVRRCRKLDPSNDQSYRIDDKDRDGRGSTEEWLANRRAPGGVRRAAGGGRRAPGGADSHSIRPLAPSRSRRALPAIGRSVQTRDVPKRSDTSLTGPRPRPPPAASACTLERPPSARAPRLLSAAKELKLD</sequence>
<keyword evidence="3" id="KW-1185">Reference proteome</keyword>
<name>A0A4C1SY26_EUMVA</name>
<feature type="compositionally biased region" description="Basic and acidic residues" evidence="1">
    <location>
        <begin position="297"/>
        <end position="310"/>
    </location>
</feature>
<feature type="compositionally biased region" description="Basic and acidic residues" evidence="1">
    <location>
        <begin position="227"/>
        <end position="236"/>
    </location>
</feature>
<proteinExistence type="predicted"/>
<evidence type="ECO:0000256" key="1">
    <source>
        <dbReference type="SAM" id="MobiDB-lite"/>
    </source>
</evidence>
<protein>
    <submittedName>
        <fullName evidence="2">Uncharacterized protein</fullName>
    </submittedName>
</protein>
<feature type="compositionally biased region" description="Polar residues" evidence="1">
    <location>
        <begin position="166"/>
        <end position="176"/>
    </location>
</feature>
<dbReference type="EMBL" id="BGZK01000023">
    <property type="protein sequence ID" value="GBP06825.1"/>
    <property type="molecule type" value="Genomic_DNA"/>
</dbReference>
<feature type="region of interest" description="Disordered" evidence="1">
    <location>
        <begin position="227"/>
        <end position="251"/>
    </location>
</feature>
<evidence type="ECO:0000313" key="3">
    <source>
        <dbReference type="Proteomes" id="UP000299102"/>
    </source>
</evidence>
<organism evidence="2 3">
    <name type="scientific">Eumeta variegata</name>
    <name type="common">Bagworm moth</name>
    <name type="synonym">Eumeta japonica</name>
    <dbReference type="NCBI Taxonomy" id="151549"/>
    <lineage>
        <taxon>Eukaryota</taxon>
        <taxon>Metazoa</taxon>
        <taxon>Ecdysozoa</taxon>
        <taxon>Arthropoda</taxon>
        <taxon>Hexapoda</taxon>
        <taxon>Insecta</taxon>
        <taxon>Pterygota</taxon>
        <taxon>Neoptera</taxon>
        <taxon>Endopterygota</taxon>
        <taxon>Lepidoptera</taxon>
        <taxon>Glossata</taxon>
        <taxon>Ditrysia</taxon>
        <taxon>Tineoidea</taxon>
        <taxon>Psychidae</taxon>
        <taxon>Oiketicinae</taxon>
        <taxon>Eumeta</taxon>
    </lineage>
</organism>
<dbReference type="AlphaFoldDB" id="A0A4C1SY26"/>
<accession>A0A4C1SY26</accession>
<reference evidence="2 3" key="1">
    <citation type="journal article" date="2019" name="Commun. Biol.">
        <title>The bagworm genome reveals a unique fibroin gene that provides high tensile strength.</title>
        <authorList>
            <person name="Kono N."/>
            <person name="Nakamura H."/>
            <person name="Ohtoshi R."/>
            <person name="Tomita M."/>
            <person name="Numata K."/>
            <person name="Arakawa K."/>
        </authorList>
    </citation>
    <scope>NUCLEOTIDE SEQUENCE [LARGE SCALE GENOMIC DNA]</scope>
</reference>
<comment type="caution">
    <text evidence="2">The sequence shown here is derived from an EMBL/GenBank/DDBJ whole genome shotgun (WGS) entry which is preliminary data.</text>
</comment>
<feature type="compositionally biased region" description="Polar residues" evidence="1">
    <location>
        <begin position="194"/>
        <end position="205"/>
    </location>
</feature>
<gene>
    <name evidence="2" type="ORF">EVAR_92739_1</name>
</gene>
<feature type="compositionally biased region" description="Low complexity" evidence="1">
    <location>
        <begin position="316"/>
        <end position="326"/>
    </location>
</feature>
<evidence type="ECO:0000313" key="2">
    <source>
        <dbReference type="EMBL" id="GBP06825.1"/>
    </source>
</evidence>
<dbReference type="Proteomes" id="UP000299102">
    <property type="component" value="Unassembled WGS sequence"/>
</dbReference>
<feature type="region of interest" description="Disordered" evidence="1">
    <location>
        <begin position="291"/>
        <end position="411"/>
    </location>
</feature>